<accession>A0AAX6MLM9</accession>
<dbReference type="InterPro" id="IPR011701">
    <property type="entry name" value="MFS"/>
</dbReference>
<evidence type="ECO:0000256" key="3">
    <source>
        <dbReference type="ARBA" id="ARBA00022692"/>
    </source>
</evidence>
<feature type="transmembrane region" description="Helical" evidence="7">
    <location>
        <begin position="409"/>
        <end position="427"/>
    </location>
</feature>
<dbReference type="CDD" id="cd17502">
    <property type="entry name" value="MFS_Azr1_MDR_like"/>
    <property type="match status" value="1"/>
</dbReference>
<feature type="transmembrane region" description="Helical" evidence="7">
    <location>
        <begin position="470"/>
        <end position="489"/>
    </location>
</feature>
<proteinExistence type="predicted"/>
<feature type="domain" description="Major facilitator superfamily (MFS) profile" evidence="8">
    <location>
        <begin position="80"/>
        <end position="567"/>
    </location>
</feature>
<dbReference type="Pfam" id="PF07690">
    <property type="entry name" value="MFS_1"/>
    <property type="match status" value="1"/>
</dbReference>
<dbReference type="Proteomes" id="UP001369815">
    <property type="component" value="Unassembled WGS sequence"/>
</dbReference>
<keyword evidence="3 7" id="KW-0812">Transmembrane</keyword>
<dbReference type="PROSITE" id="PS50850">
    <property type="entry name" value="MFS"/>
    <property type="match status" value="1"/>
</dbReference>
<feature type="region of interest" description="Disordered" evidence="6">
    <location>
        <begin position="1"/>
        <end position="65"/>
    </location>
</feature>
<dbReference type="PANTHER" id="PTHR23501">
    <property type="entry name" value="MAJOR FACILITATOR SUPERFAMILY"/>
    <property type="match status" value="1"/>
</dbReference>
<keyword evidence="2" id="KW-0813">Transport</keyword>
<protein>
    <recommendedName>
        <fullName evidence="8">Major facilitator superfamily (MFS) profile domain-containing protein</fullName>
    </recommendedName>
</protein>
<evidence type="ECO:0000256" key="7">
    <source>
        <dbReference type="SAM" id="Phobius"/>
    </source>
</evidence>
<dbReference type="InterPro" id="IPR020846">
    <property type="entry name" value="MFS_dom"/>
</dbReference>
<name>A0AAX6MLM9_9PEZI</name>
<feature type="transmembrane region" description="Helical" evidence="7">
    <location>
        <begin position="433"/>
        <end position="458"/>
    </location>
</feature>
<feature type="transmembrane region" description="Helical" evidence="7">
    <location>
        <begin position="346"/>
        <end position="363"/>
    </location>
</feature>
<feature type="transmembrane region" description="Helical" evidence="7">
    <location>
        <begin position="305"/>
        <end position="325"/>
    </location>
</feature>
<evidence type="ECO:0000256" key="4">
    <source>
        <dbReference type="ARBA" id="ARBA00022989"/>
    </source>
</evidence>
<feature type="transmembrane region" description="Helical" evidence="7">
    <location>
        <begin position="545"/>
        <end position="565"/>
    </location>
</feature>
<dbReference type="FunFam" id="1.20.1720.10:FF:000012">
    <property type="entry name" value="MFS toxin efflux pump (AflT)"/>
    <property type="match status" value="1"/>
</dbReference>
<evidence type="ECO:0000256" key="2">
    <source>
        <dbReference type="ARBA" id="ARBA00022448"/>
    </source>
</evidence>
<feature type="compositionally biased region" description="Low complexity" evidence="6">
    <location>
        <begin position="7"/>
        <end position="22"/>
    </location>
</feature>
<dbReference type="PRINTS" id="PR01036">
    <property type="entry name" value="TCRTETB"/>
</dbReference>
<dbReference type="PANTHER" id="PTHR23501:SF199">
    <property type="entry name" value="MFS EFFLUX TRANSPORTER INPD-RELATED"/>
    <property type="match status" value="1"/>
</dbReference>
<gene>
    <name evidence="9" type="ORF">Daesc_005609</name>
</gene>
<reference evidence="9 10" key="1">
    <citation type="journal article" date="2024" name="Front Chem Biol">
        <title>Unveiling the potential of Daldinia eschscholtzii MFLUCC 19-0629 through bioactivity and bioinformatics studies for enhanced sustainable agriculture production.</title>
        <authorList>
            <person name="Brooks S."/>
            <person name="Weaver J.A."/>
            <person name="Klomchit A."/>
            <person name="Alharthi S.A."/>
            <person name="Onlamun T."/>
            <person name="Nurani R."/>
            <person name="Vong T.K."/>
            <person name="Alberti F."/>
            <person name="Greco C."/>
        </authorList>
    </citation>
    <scope>NUCLEOTIDE SEQUENCE [LARGE SCALE GENOMIC DNA]</scope>
    <source>
        <strain evidence="9">MFLUCC 19-0629</strain>
    </source>
</reference>
<organism evidence="9 10">
    <name type="scientific">Daldinia eschscholtzii</name>
    <dbReference type="NCBI Taxonomy" id="292717"/>
    <lineage>
        <taxon>Eukaryota</taxon>
        <taxon>Fungi</taxon>
        <taxon>Dikarya</taxon>
        <taxon>Ascomycota</taxon>
        <taxon>Pezizomycotina</taxon>
        <taxon>Sordariomycetes</taxon>
        <taxon>Xylariomycetidae</taxon>
        <taxon>Xylariales</taxon>
        <taxon>Hypoxylaceae</taxon>
        <taxon>Daldinia</taxon>
    </lineage>
</organism>
<keyword evidence="10" id="KW-1185">Reference proteome</keyword>
<dbReference type="EMBL" id="JBANMG010000005">
    <property type="protein sequence ID" value="KAK6953307.1"/>
    <property type="molecule type" value="Genomic_DNA"/>
</dbReference>
<evidence type="ECO:0000256" key="5">
    <source>
        <dbReference type="ARBA" id="ARBA00023136"/>
    </source>
</evidence>
<keyword evidence="5 7" id="KW-0472">Membrane</keyword>
<feature type="transmembrane region" description="Helical" evidence="7">
    <location>
        <begin position="145"/>
        <end position="163"/>
    </location>
</feature>
<feature type="transmembrane region" description="Helical" evidence="7">
    <location>
        <begin position="274"/>
        <end position="293"/>
    </location>
</feature>
<keyword evidence="4 7" id="KW-1133">Transmembrane helix</keyword>
<feature type="transmembrane region" description="Helical" evidence="7">
    <location>
        <begin position="233"/>
        <end position="253"/>
    </location>
</feature>
<feature type="transmembrane region" description="Helical" evidence="7">
    <location>
        <begin position="202"/>
        <end position="221"/>
    </location>
</feature>
<feature type="region of interest" description="Disordered" evidence="6">
    <location>
        <begin position="573"/>
        <end position="600"/>
    </location>
</feature>
<dbReference type="FunFam" id="1.20.1250.20:FF:000196">
    <property type="entry name" value="MFS toxin efflux pump (AflT)"/>
    <property type="match status" value="1"/>
</dbReference>
<sequence>MRPPDDTTASSAATAVSIHSTANNSANLEKMNSQEASVQSRPQDVQDVEKQEVENSEPPVDAAAADAEQEYPAPWKLFLLLIALCMAMLVVSLDGTILATAIPRITNEFNSLDDVAWYGSSYLFAVCALQLMFGKFYVMYSVKWVFLVGVLIFEIGSLIAAVSPSSAVLIVGRTISGLGAAGIFAGAIIILASNVPLRLRPIYTGLLSSMHGIASVAGPLLGGVFTDHVTWRWCFYINLPLGGIAILFLVLFLPNKPPAQAGLPFKEQVKQFDLPGSFFLIPSVICLLLALQWGGAAYPWNDGRIIALFVVFGVLAIIFWIVEVLQGDRATVPMRVLKNKNIIGGVWYGVCMGAALFVFSYYLPIWFQAVKGVSATQSGIDNLPSILGLVVFSIIGGGLATALGMYTPLLIASSVITAVGSGLLSTLKVDSTIGYWFGYQIIVAAGAGLGAQNVMLVAQVAVPMADMPMAISILTFTQSLSSSIFLAVAQNVFQNQLIKNIVARAPEVDSGSVIRGGATAIRDTVSAEQLPAILEAYNDAITQTFYVAVAVAALSIIGPIFMDWLSLKQPETPAADATPEVVPEAPVNNQTPQNESKDVL</sequence>
<dbReference type="SUPFAM" id="SSF103473">
    <property type="entry name" value="MFS general substrate transporter"/>
    <property type="match status" value="1"/>
</dbReference>
<dbReference type="GO" id="GO:0022857">
    <property type="term" value="F:transmembrane transporter activity"/>
    <property type="evidence" value="ECO:0007669"/>
    <property type="project" value="InterPro"/>
</dbReference>
<feature type="transmembrane region" description="Helical" evidence="7">
    <location>
        <begin position="175"/>
        <end position="195"/>
    </location>
</feature>
<feature type="transmembrane region" description="Helical" evidence="7">
    <location>
        <begin position="383"/>
        <end position="402"/>
    </location>
</feature>
<feature type="compositionally biased region" description="Polar residues" evidence="6">
    <location>
        <begin position="23"/>
        <end position="43"/>
    </location>
</feature>
<evidence type="ECO:0000313" key="9">
    <source>
        <dbReference type="EMBL" id="KAK6953307.1"/>
    </source>
</evidence>
<evidence type="ECO:0000313" key="10">
    <source>
        <dbReference type="Proteomes" id="UP001369815"/>
    </source>
</evidence>
<dbReference type="GO" id="GO:0005886">
    <property type="term" value="C:plasma membrane"/>
    <property type="evidence" value="ECO:0007669"/>
    <property type="project" value="TreeGrafter"/>
</dbReference>
<comment type="caution">
    <text evidence="9">The sequence shown here is derived from an EMBL/GenBank/DDBJ whole genome shotgun (WGS) entry which is preliminary data.</text>
</comment>
<evidence type="ECO:0000256" key="1">
    <source>
        <dbReference type="ARBA" id="ARBA00004141"/>
    </source>
</evidence>
<evidence type="ECO:0000259" key="8">
    <source>
        <dbReference type="PROSITE" id="PS50850"/>
    </source>
</evidence>
<feature type="transmembrane region" description="Helical" evidence="7">
    <location>
        <begin position="115"/>
        <end position="133"/>
    </location>
</feature>
<comment type="subcellular location">
    <subcellularLocation>
        <location evidence="1">Membrane</location>
        <topology evidence="1">Multi-pass membrane protein</topology>
    </subcellularLocation>
</comment>
<dbReference type="Gene3D" id="1.20.1720.10">
    <property type="entry name" value="Multidrug resistance protein D"/>
    <property type="match status" value="1"/>
</dbReference>
<feature type="transmembrane region" description="Helical" evidence="7">
    <location>
        <begin position="77"/>
        <end position="103"/>
    </location>
</feature>
<evidence type="ECO:0000256" key="6">
    <source>
        <dbReference type="SAM" id="MobiDB-lite"/>
    </source>
</evidence>
<dbReference type="Gene3D" id="1.20.1250.20">
    <property type="entry name" value="MFS general substrate transporter like domains"/>
    <property type="match status" value="1"/>
</dbReference>
<dbReference type="InterPro" id="IPR036259">
    <property type="entry name" value="MFS_trans_sf"/>
</dbReference>
<dbReference type="AlphaFoldDB" id="A0AAX6MLM9"/>